<proteinExistence type="inferred from homology"/>
<sequence>MGVKLRQTDNSGGEGSCPRVNKLSMPSKFCLNIFLNDTSSFLQENLGISLRAFLNLGLTLLIALLAGIAHWRYLDGLFENDRHFSHLSTLEKEMAFRTEMGFYYSYYKNYIEAPSITSGLRFFVNDNLSESPEVINALKRFNLYPEIVIGNLHRTYTGFMEFFGLASKTCYDIHRVRDITPVEGCEGLGDPAYFYVTCVFVLNGLMMSLLFLYGTYLSCSRFGGLITVLCFFFNHAESTRVMWTPPLRESFSYPFFVMQMLILTYIIRNQNPGRKVLAALCACNILFMLPWPTSQCILLTQVACLYACFVMGYITPSLLKSLLSVHMVASSVCFVLLFGNTSPSSLYASALLACWTIVNFRDILFKDYPHGGQRALLQIFLCIVLTVLLKWTLSAILGTSEVHISDVIRSKFSSSKDFLSMMYSCVEEYDYMEIEAVVGYIKTLLLPLNLIIVSMIGIKASHKVMNYLQQPQVEGEKAGGDAEQVPDLSNGEVMFNGLQLLALAVLAFMVMKLKLFLAPQMCIMASLLSSRPLFSWLGDCNKHNMVTFGVMSLMAMQGMANIQKQREMGGDFRSLAQEEMLQWINTNTPTDAVFGGTAPTMASVLLSTRRPIVNHPHDEDPGQRERTKMVYSMYSRKPVMEAVKRLQDLRVDYFILENTWCYPRARVGCSLPEIWDAEDKENRGKIPLCVLLLSANSHPHFKTAFENKAYKVLQVPKPTR</sequence>
<organism evidence="9 10">
    <name type="scientific">Clupea harengus</name>
    <name type="common">Atlantic herring</name>
    <dbReference type="NCBI Taxonomy" id="7950"/>
    <lineage>
        <taxon>Eukaryota</taxon>
        <taxon>Metazoa</taxon>
        <taxon>Chordata</taxon>
        <taxon>Craniata</taxon>
        <taxon>Vertebrata</taxon>
        <taxon>Euteleostomi</taxon>
        <taxon>Actinopterygii</taxon>
        <taxon>Neopterygii</taxon>
        <taxon>Teleostei</taxon>
        <taxon>Clupei</taxon>
        <taxon>Clupeiformes</taxon>
        <taxon>Clupeoidei</taxon>
        <taxon>Clupeidae</taxon>
        <taxon>Clupea</taxon>
    </lineage>
</organism>
<evidence type="ECO:0000313" key="10">
    <source>
        <dbReference type="RefSeq" id="XP_042566638.1"/>
    </source>
</evidence>
<keyword evidence="5 8" id="KW-0812">Transmembrane</keyword>
<gene>
    <name evidence="10" type="primary">LOC116224909</name>
</gene>
<dbReference type="PANTHER" id="PTHR31488:SF1">
    <property type="entry name" value="C-MANNOSYLTRANSFERASE DPY19L1"/>
    <property type="match status" value="1"/>
</dbReference>
<dbReference type="PANTHER" id="PTHR31488">
    <property type="entry name" value="DPY-19-LIKE 1, LIKE (H. SAPIENS)"/>
    <property type="match status" value="1"/>
</dbReference>
<evidence type="ECO:0000256" key="5">
    <source>
        <dbReference type="ARBA" id="ARBA00022692"/>
    </source>
</evidence>
<dbReference type="GeneID" id="116224909"/>
<comment type="subcellular location">
    <subcellularLocation>
        <location evidence="1">Membrane</location>
        <topology evidence="1">Multi-pass membrane protein</topology>
    </subcellularLocation>
</comment>
<evidence type="ECO:0000256" key="3">
    <source>
        <dbReference type="ARBA" id="ARBA00022676"/>
    </source>
</evidence>
<name>A0A8M1KVW5_CLUHA</name>
<feature type="transmembrane region" description="Helical" evidence="8">
    <location>
        <begin position="500"/>
        <end position="526"/>
    </location>
</feature>
<keyword evidence="9" id="KW-1185">Reference proteome</keyword>
<feature type="transmembrane region" description="Helical" evidence="8">
    <location>
        <begin position="52"/>
        <end position="73"/>
    </location>
</feature>
<feature type="transmembrane region" description="Helical" evidence="8">
    <location>
        <begin position="376"/>
        <end position="397"/>
    </location>
</feature>
<keyword evidence="7 8" id="KW-0472">Membrane</keyword>
<evidence type="ECO:0000256" key="7">
    <source>
        <dbReference type="ARBA" id="ARBA00023136"/>
    </source>
</evidence>
<accession>A0A8M1KVW5</accession>
<feature type="transmembrane region" description="Helical" evidence="8">
    <location>
        <begin position="297"/>
        <end position="314"/>
    </location>
</feature>
<dbReference type="KEGG" id="char:116224909"/>
<evidence type="ECO:0000256" key="8">
    <source>
        <dbReference type="SAM" id="Phobius"/>
    </source>
</evidence>
<feature type="transmembrane region" description="Helical" evidence="8">
    <location>
        <begin position="192"/>
        <end position="212"/>
    </location>
</feature>
<dbReference type="RefSeq" id="XP_042566638.1">
    <property type="nucleotide sequence ID" value="XM_042710704.1"/>
</dbReference>
<keyword evidence="4" id="KW-0808">Transferase</keyword>
<dbReference type="AlphaFoldDB" id="A0A8M1KVW5"/>
<dbReference type="GO" id="GO:0005637">
    <property type="term" value="C:nuclear inner membrane"/>
    <property type="evidence" value="ECO:0007669"/>
    <property type="project" value="TreeGrafter"/>
</dbReference>
<feature type="transmembrane region" description="Helical" evidence="8">
    <location>
        <begin position="219"/>
        <end position="236"/>
    </location>
</feature>
<evidence type="ECO:0000256" key="2">
    <source>
        <dbReference type="ARBA" id="ARBA00008744"/>
    </source>
</evidence>
<dbReference type="Proteomes" id="UP000515152">
    <property type="component" value="Chromosome 19"/>
</dbReference>
<protein>
    <submittedName>
        <fullName evidence="10">Probable C-mannosyltransferase DPY19L1</fullName>
    </submittedName>
</protein>
<keyword evidence="6 8" id="KW-1133">Transmembrane helix</keyword>
<reference evidence="10" key="1">
    <citation type="submission" date="2025-08" db="UniProtKB">
        <authorList>
            <consortium name="RefSeq"/>
        </authorList>
    </citation>
    <scope>IDENTIFICATION</scope>
</reference>
<evidence type="ECO:0000256" key="4">
    <source>
        <dbReference type="ARBA" id="ARBA00022679"/>
    </source>
</evidence>
<dbReference type="OrthoDB" id="6019623at2759"/>
<evidence type="ECO:0000313" key="9">
    <source>
        <dbReference type="Proteomes" id="UP000515152"/>
    </source>
</evidence>
<keyword evidence="3" id="KW-0328">Glycosyltransferase</keyword>
<dbReference type="Pfam" id="PF10034">
    <property type="entry name" value="Dpy19"/>
    <property type="match status" value="1"/>
</dbReference>
<evidence type="ECO:0000256" key="1">
    <source>
        <dbReference type="ARBA" id="ARBA00004141"/>
    </source>
</evidence>
<feature type="transmembrane region" description="Helical" evidence="8">
    <location>
        <begin position="275"/>
        <end position="291"/>
    </location>
</feature>
<comment type="similarity">
    <text evidence="2">Belongs to the dpy-19 family.</text>
</comment>
<dbReference type="InterPro" id="IPR018732">
    <property type="entry name" value="Dpy-19/Dpy-19-like"/>
</dbReference>
<feature type="transmembrane region" description="Helical" evidence="8">
    <location>
        <begin position="251"/>
        <end position="268"/>
    </location>
</feature>
<feature type="transmembrane region" description="Helical" evidence="8">
    <location>
        <begin position="437"/>
        <end position="458"/>
    </location>
</feature>
<evidence type="ECO:0000256" key="6">
    <source>
        <dbReference type="ARBA" id="ARBA00022989"/>
    </source>
</evidence>
<dbReference type="GO" id="GO:0000030">
    <property type="term" value="F:mannosyltransferase activity"/>
    <property type="evidence" value="ECO:0007669"/>
    <property type="project" value="TreeGrafter"/>
</dbReference>